<dbReference type="PANTHER" id="PTHR38471:SF2">
    <property type="entry name" value="FOUR HELIX BUNDLE PROTEIN"/>
    <property type="match status" value="1"/>
</dbReference>
<dbReference type="AlphaFoldDB" id="A0A2U3LDR3"/>
<evidence type="ECO:0000313" key="2">
    <source>
        <dbReference type="Proteomes" id="UP000238701"/>
    </source>
</evidence>
<dbReference type="PIRSF" id="PIRSF035652">
    <property type="entry name" value="CHP02436"/>
    <property type="match status" value="1"/>
</dbReference>
<evidence type="ECO:0008006" key="3">
    <source>
        <dbReference type="Google" id="ProtNLM"/>
    </source>
</evidence>
<gene>
    <name evidence="1" type="ORF">SBA1_980031</name>
</gene>
<dbReference type="Pfam" id="PF05635">
    <property type="entry name" value="23S_rRNA_IVP"/>
    <property type="match status" value="1"/>
</dbReference>
<dbReference type="InterPro" id="IPR036583">
    <property type="entry name" value="23S_rRNA_IVS_sf"/>
</dbReference>
<evidence type="ECO:0000313" key="1">
    <source>
        <dbReference type="EMBL" id="SPF50028.1"/>
    </source>
</evidence>
<dbReference type="SUPFAM" id="SSF158446">
    <property type="entry name" value="IVS-encoded protein-like"/>
    <property type="match status" value="1"/>
</dbReference>
<dbReference type="PANTHER" id="PTHR38471">
    <property type="entry name" value="FOUR HELIX BUNDLE PROTEIN"/>
    <property type="match status" value="1"/>
</dbReference>
<sequence>MVATNNSDALKYRTKRFALLIIRLCRSLPRSQEGQVITRQLLRSSTSVGANYRAVCRARSAADFISKLGIVLKETDETLFWLELLEDSGVAPPDKTAPLLIEANELVSIFVASLRTAKGLKSAI</sequence>
<accession>A0A2U3LDR3</accession>
<dbReference type="Proteomes" id="UP000238701">
    <property type="component" value="Unassembled WGS sequence"/>
</dbReference>
<organism evidence="1 2">
    <name type="scientific">Candidatus Sulfotelmatobacter kueseliae</name>
    <dbReference type="NCBI Taxonomy" id="2042962"/>
    <lineage>
        <taxon>Bacteria</taxon>
        <taxon>Pseudomonadati</taxon>
        <taxon>Acidobacteriota</taxon>
        <taxon>Terriglobia</taxon>
        <taxon>Terriglobales</taxon>
        <taxon>Candidatus Korobacteraceae</taxon>
        <taxon>Candidatus Sulfotelmatobacter</taxon>
    </lineage>
</organism>
<dbReference type="NCBIfam" id="TIGR02436">
    <property type="entry name" value="four helix bundle protein"/>
    <property type="match status" value="1"/>
</dbReference>
<dbReference type="OrthoDB" id="285993at2"/>
<reference evidence="2" key="1">
    <citation type="submission" date="2018-02" db="EMBL/GenBank/DDBJ databases">
        <authorList>
            <person name="Hausmann B."/>
        </authorList>
    </citation>
    <scope>NUCLEOTIDE SEQUENCE [LARGE SCALE GENOMIC DNA]</scope>
    <source>
        <strain evidence="2">Peat soil MAG SbA1</strain>
    </source>
</reference>
<protein>
    <recommendedName>
        <fullName evidence="3">Four helix bundle protein</fullName>
    </recommendedName>
</protein>
<dbReference type="InterPro" id="IPR012657">
    <property type="entry name" value="23S_rRNA-intervening_sequence"/>
</dbReference>
<proteinExistence type="predicted"/>
<dbReference type="Gene3D" id="1.20.1440.60">
    <property type="entry name" value="23S rRNA-intervening sequence"/>
    <property type="match status" value="1"/>
</dbReference>
<name>A0A2U3LDR3_9BACT</name>
<dbReference type="EMBL" id="OMOD01000197">
    <property type="protein sequence ID" value="SPF50028.1"/>
    <property type="molecule type" value="Genomic_DNA"/>
</dbReference>